<dbReference type="Proteomes" id="UP000823612">
    <property type="component" value="Unassembled WGS sequence"/>
</dbReference>
<proteinExistence type="predicted"/>
<dbReference type="AlphaFoldDB" id="A0A9D9DQP9"/>
<protein>
    <recommendedName>
        <fullName evidence="4">Outer membrane protein beta-barrel domain-containing protein</fullName>
    </recommendedName>
</protein>
<gene>
    <name evidence="2" type="ORF">IAB08_02085</name>
</gene>
<feature type="signal peptide" evidence="1">
    <location>
        <begin position="1"/>
        <end position="19"/>
    </location>
</feature>
<evidence type="ECO:0008006" key="4">
    <source>
        <dbReference type="Google" id="ProtNLM"/>
    </source>
</evidence>
<keyword evidence="1" id="KW-0732">Signal</keyword>
<evidence type="ECO:0000256" key="1">
    <source>
        <dbReference type="SAM" id="SignalP"/>
    </source>
</evidence>
<feature type="chain" id="PRO_5038515792" description="Outer membrane protein beta-barrel domain-containing protein" evidence="1">
    <location>
        <begin position="20"/>
        <end position="238"/>
    </location>
</feature>
<sequence>MKNKFLLLAFFLLAIPAYAVQPDSTDNKLHLKILGRPVIAVADFGRGDFRNDIQSIQGFPSIQIPHYAFGAEAQIGWYSPQRWGFGLEFSGLHNGDFWSPKHQKSGFIMNQWTLGAYGEYALFKSEKFEIIGQLSAGVAFNSFHIDNFQALNADLIAIPDYLASARSLDMKQRTQGYVGIGFSFNWNITQDFGIGFHVKWSQQIGRGRWYLGNSDIRMDGISNSKFVPLQFGISLFFR</sequence>
<name>A0A9D9DQP9_9BACT</name>
<comment type="caution">
    <text evidence="2">The sequence shown here is derived from an EMBL/GenBank/DDBJ whole genome shotgun (WGS) entry which is preliminary data.</text>
</comment>
<evidence type="ECO:0000313" key="3">
    <source>
        <dbReference type="Proteomes" id="UP000823612"/>
    </source>
</evidence>
<evidence type="ECO:0000313" key="2">
    <source>
        <dbReference type="EMBL" id="MBO8432069.1"/>
    </source>
</evidence>
<reference evidence="2" key="2">
    <citation type="journal article" date="2021" name="PeerJ">
        <title>Extensive microbial diversity within the chicken gut microbiome revealed by metagenomics and culture.</title>
        <authorList>
            <person name="Gilroy R."/>
            <person name="Ravi A."/>
            <person name="Getino M."/>
            <person name="Pursley I."/>
            <person name="Horton D.L."/>
            <person name="Alikhan N.F."/>
            <person name="Baker D."/>
            <person name="Gharbi K."/>
            <person name="Hall N."/>
            <person name="Watson M."/>
            <person name="Adriaenssens E.M."/>
            <person name="Foster-Nyarko E."/>
            <person name="Jarju S."/>
            <person name="Secka A."/>
            <person name="Antonio M."/>
            <person name="Oren A."/>
            <person name="Chaudhuri R.R."/>
            <person name="La Ragione R."/>
            <person name="Hildebrand F."/>
            <person name="Pallen M.J."/>
        </authorList>
    </citation>
    <scope>NUCLEOTIDE SEQUENCE</scope>
    <source>
        <strain evidence="2">2889</strain>
    </source>
</reference>
<organism evidence="2 3">
    <name type="scientific">Candidatus Pullibacteroides excrementavium</name>
    <dbReference type="NCBI Taxonomy" id="2840905"/>
    <lineage>
        <taxon>Bacteria</taxon>
        <taxon>Pseudomonadati</taxon>
        <taxon>Bacteroidota</taxon>
        <taxon>Bacteroidia</taxon>
        <taxon>Bacteroidales</taxon>
        <taxon>Candidatus Pullibacteroides</taxon>
    </lineage>
</organism>
<dbReference type="EMBL" id="JADIMZ010000028">
    <property type="protein sequence ID" value="MBO8432069.1"/>
    <property type="molecule type" value="Genomic_DNA"/>
</dbReference>
<accession>A0A9D9DQP9</accession>
<reference evidence="2" key="1">
    <citation type="submission" date="2020-10" db="EMBL/GenBank/DDBJ databases">
        <authorList>
            <person name="Gilroy R."/>
        </authorList>
    </citation>
    <scope>NUCLEOTIDE SEQUENCE</scope>
    <source>
        <strain evidence="2">2889</strain>
    </source>
</reference>